<reference evidence="3" key="1">
    <citation type="journal article" date="2005" name="Nature">
        <title>The map-based sequence of the rice genome.</title>
        <authorList>
            <consortium name="International rice genome sequencing project (IRGSP)"/>
            <person name="Matsumoto T."/>
            <person name="Wu J."/>
            <person name="Kanamori H."/>
            <person name="Katayose Y."/>
            <person name="Fujisawa M."/>
            <person name="Namiki N."/>
            <person name="Mizuno H."/>
            <person name="Yamamoto K."/>
            <person name="Antonio B.A."/>
            <person name="Baba T."/>
            <person name="Sakata K."/>
            <person name="Nagamura Y."/>
            <person name="Aoki H."/>
            <person name="Arikawa K."/>
            <person name="Arita K."/>
            <person name="Bito T."/>
            <person name="Chiden Y."/>
            <person name="Fujitsuka N."/>
            <person name="Fukunaka R."/>
            <person name="Hamada M."/>
            <person name="Harada C."/>
            <person name="Hayashi A."/>
            <person name="Hijishita S."/>
            <person name="Honda M."/>
            <person name="Hosokawa S."/>
            <person name="Ichikawa Y."/>
            <person name="Idonuma A."/>
            <person name="Iijima M."/>
            <person name="Ikeda M."/>
            <person name="Ikeno M."/>
            <person name="Ito K."/>
            <person name="Ito S."/>
            <person name="Ito T."/>
            <person name="Ito Y."/>
            <person name="Ito Y."/>
            <person name="Iwabuchi A."/>
            <person name="Kamiya K."/>
            <person name="Karasawa W."/>
            <person name="Kurita K."/>
            <person name="Katagiri S."/>
            <person name="Kikuta A."/>
            <person name="Kobayashi H."/>
            <person name="Kobayashi N."/>
            <person name="Machita K."/>
            <person name="Maehara T."/>
            <person name="Masukawa M."/>
            <person name="Mizubayashi T."/>
            <person name="Mukai Y."/>
            <person name="Nagasaki H."/>
            <person name="Nagata Y."/>
            <person name="Naito S."/>
            <person name="Nakashima M."/>
            <person name="Nakama Y."/>
            <person name="Nakamichi Y."/>
            <person name="Nakamura M."/>
            <person name="Meguro A."/>
            <person name="Negishi M."/>
            <person name="Ohta I."/>
            <person name="Ohta T."/>
            <person name="Okamoto M."/>
            <person name="Ono N."/>
            <person name="Saji S."/>
            <person name="Sakaguchi M."/>
            <person name="Sakai K."/>
            <person name="Shibata M."/>
            <person name="Shimokawa T."/>
            <person name="Song J."/>
            <person name="Takazaki Y."/>
            <person name="Terasawa K."/>
            <person name="Tsugane M."/>
            <person name="Tsuji K."/>
            <person name="Ueda S."/>
            <person name="Waki K."/>
            <person name="Yamagata H."/>
            <person name="Yamamoto M."/>
            <person name="Yamamoto S."/>
            <person name="Yamane H."/>
            <person name="Yoshiki S."/>
            <person name="Yoshihara R."/>
            <person name="Yukawa K."/>
            <person name="Zhong H."/>
            <person name="Yano M."/>
            <person name="Yuan Q."/>
            <person name="Ouyang S."/>
            <person name="Liu J."/>
            <person name="Jones K.M."/>
            <person name="Gansberger K."/>
            <person name="Moffat K."/>
            <person name="Hill J."/>
            <person name="Bera J."/>
            <person name="Fadrosh D."/>
            <person name="Jin S."/>
            <person name="Johri S."/>
            <person name="Kim M."/>
            <person name="Overton L."/>
            <person name="Reardon M."/>
            <person name="Tsitrin T."/>
            <person name="Vuong H."/>
            <person name="Weaver B."/>
            <person name="Ciecko A."/>
            <person name="Tallon L."/>
            <person name="Jackson J."/>
            <person name="Pai G."/>
            <person name="Aken S.V."/>
            <person name="Utterback T."/>
            <person name="Reidmuller S."/>
            <person name="Feldblyum T."/>
            <person name="Hsiao J."/>
            <person name="Zismann V."/>
            <person name="Iobst S."/>
            <person name="de Vazeille A.R."/>
            <person name="Buell C.R."/>
            <person name="Ying K."/>
            <person name="Li Y."/>
            <person name="Lu T."/>
            <person name="Huang Y."/>
            <person name="Zhao Q."/>
            <person name="Feng Q."/>
            <person name="Zhang L."/>
            <person name="Zhu J."/>
            <person name="Weng Q."/>
            <person name="Mu J."/>
            <person name="Lu Y."/>
            <person name="Fan D."/>
            <person name="Liu Y."/>
            <person name="Guan J."/>
            <person name="Zhang Y."/>
            <person name="Yu S."/>
            <person name="Liu X."/>
            <person name="Zhang Y."/>
            <person name="Hong G."/>
            <person name="Han B."/>
            <person name="Choisne N."/>
            <person name="Demange N."/>
            <person name="Orjeda G."/>
            <person name="Samain S."/>
            <person name="Cattolico L."/>
            <person name="Pelletier E."/>
            <person name="Couloux A."/>
            <person name="Segurens B."/>
            <person name="Wincker P."/>
            <person name="D'Hont A."/>
            <person name="Scarpelli C."/>
            <person name="Weissenbach J."/>
            <person name="Salanoubat M."/>
            <person name="Quetier F."/>
            <person name="Yu Y."/>
            <person name="Kim H.R."/>
            <person name="Rambo T."/>
            <person name="Currie J."/>
            <person name="Collura K."/>
            <person name="Luo M."/>
            <person name="Yang T."/>
            <person name="Ammiraju J.S.S."/>
            <person name="Engler F."/>
            <person name="Soderlund C."/>
            <person name="Wing R.A."/>
            <person name="Palmer L.E."/>
            <person name="de la Bastide M."/>
            <person name="Spiegel L."/>
            <person name="Nascimento L."/>
            <person name="Zutavern T."/>
            <person name="O'Shaughnessy A."/>
            <person name="Dike S."/>
            <person name="Dedhia N."/>
            <person name="Preston R."/>
            <person name="Balija V."/>
            <person name="McCombie W.R."/>
            <person name="Chow T."/>
            <person name="Chen H."/>
            <person name="Chung M."/>
            <person name="Chen C."/>
            <person name="Shaw J."/>
            <person name="Wu H."/>
            <person name="Hsiao K."/>
            <person name="Chao Y."/>
            <person name="Chu M."/>
            <person name="Cheng C."/>
            <person name="Hour A."/>
            <person name="Lee P."/>
            <person name="Lin S."/>
            <person name="Lin Y."/>
            <person name="Liou J."/>
            <person name="Liu S."/>
            <person name="Hsing Y."/>
            <person name="Raghuvanshi S."/>
            <person name="Mohanty A."/>
            <person name="Bharti A.K."/>
            <person name="Gaur A."/>
            <person name="Gupta V."/>
            <person name="Kumar D."/>
            <person name="Ravi V."/>
            <person name="Vij S."/>
            <person name="Kapur A."/>
            <person name="Khurana P."/>
            <person name="Khurana P."/>
            <person name="Khurana J.P."/>
            <person name="Tyagi A.K."/>
            <person name="Gaikwad K."/>
            <person name="Singh A."/>
            <person name="Dalal V."/>
            <person name="Srivastava S."/>
            <person name="Dixit A."/>
            <person name="Pal A.K."/>
            <person name="Ghazi I.A."/>
            <person name="Yadav M."/>
            <person name="Pandit A."/>
            <person name="Bhargava A."/>
            <person name="Sureshbabu K."/>
            <person name="Batra K."/>
            <person name="Sharma T.R."/>
            <person name="Mohapatra T."/>
            <person name="Singh N.K."/>
            <person name="Messing J."/>
            <person name="Nelson A.B."/>
            <person name="Fuks G."/>
            <person name="Kavchok S."/>
            <person name="Keizer G."/>
            <person name="Linton E."/>
            <person name="Llaca V."/>
            <person name="Song R."/>
            <person name="Tanyolac B."/>
            <person name="Young S."/>
            <person name="Ho-Il K."/>
            <person name="Hahn J.H."/>
            <person name="Sangsakoo G."/>
            <person name="Vanavichit A."/>
            <person name="de Mattos Luiz.A.T."/>
            <person name="Zimmer P.D."/>
            <person name="Malone G."/>
            <person name="Dellagostin O."/>
            <person name="de Oliveira A.C."/>
            <person name="Bevan M."/>
            <person name="Bancroft I."/>
            <person name="Minx P."/>
            <person name="Cordum H."/>
            <person name="Wilson R."/>
            <person name="Cheng Z."/>
            <person name="Jin W."/>
            <person name="Jiang J."/>
            <person name="Leong S.A."/>
            <person name="Iwama H."/>
            <person name="Gojobori T."/>
            <person name="Itoh T."/>
            <person name="Niimura Y."/>
            <person name="Fujii Y."/>
            <person name="Habara T."/>
            <person name="Sakai H."/>
            <person name="Sato Y."/>
            <person name="Wilson G."/>
            <person name="Kumar K."/>
            <person name="McCouch S."/>
            <person name="Juretic N."/>
            <person name="Hoen D."/>
            <person name="Wright S."/>
            <person name="Bruskiewich R."/>
            <person name="Bureau T."/>
            <person name="Miyao A."/>
            <person name="Hirochika H."/>
            <person name="Nishikawa T."/>
            <person name="Kadowaki K."/>
            <person name="Sugiura M."/>
            <person name="Burr B."/>
            <person name="Sasaki T."/>
        </authorList>
    </citation>
    <scope>NUCLEOTIDE SEQUENCE [LARGE SCALE GENOMIC DNA]</scope>
    <source>
        <strain evidence="3">cv. Nipponbare</strain>
    </source>
</reference>
<dbReference type="FunCoup" id="A0A0P0VMH3">
    <property type="interactions" value="3"/>
</dbReference>
<reference evidence="2 3" key="2">
    <citation type="journal article" date="2013" name="Plant Cell Physiol.">
        <title>Rice Annotation Project Database (RAP-DB): an integrative and interactive database for rice genomics.</title>
        <authorList>
            <person name="Sakai H."/>
            <person name="Lee S.S."/>
            <person name="Tanaka T."/>
            <person name="Numa H."/>
            <person name="Kim J."/>
            <person name="Kawahara Y."/>
            <person name="Wakimoto H."/>
            <person name="Yang C.C."/>
            <person name="Iwamoto M."/>
            <person name="Abe T."/>
            <person name="Yamada Y."/>
            <person name="Muto A."/>
            <person name="Inokuchi H."/>
            <person name="Ikemura T."/>
            <person name="Matsumoto T."/>
            <person name="Sasaki T."/>
            <person name="Itoh T."/>
        </authorList>
    </citation>
    <scope>NUCLEOTIDE SEQUENCE [LARGE SCALE GENOMIC DNA]</scope>
    <source>
        <strain evidence="3">cv. Nipponbare</strain>
    </source>
</reference>
<dbReference type="PANTHER" id="PTHR33116:SF78">
    <property type="entry name" value="OS12G0587133 PROTEIN"/>
    <property type="match status" value="1"/>
</dbReference>
<dbReference type="Proteomes" id="UP000059680">
    <property type="component" value="Chromosome 2"/>
</dbReference>
<dbReference type="AlphaFoldDB" id="A0A0P0VMH3"/>
<dbReference type="InterPro" id="IPR026960">
    <property type="entry name" value="RVT-Znf"/>
</dbReference>
<reference evidence="2 3" key="3">
    <citation type="journal article" date="2013" name="Rice">
        <title>Improvement of the Oryza sativa Nipponbare reference genome using next generation sequence and optical map data.</title>
        <authorList>
            <person name="Kawahara Y."/>
            <person name="de la Bastide M."/>
            <person name="Hamilton J.P."/>
            <person name="Kanamori H."/>
            <person name="McCombie W.R."/>
            <person name="Ouyang S."/>
            <person name="Schwartz D.C."/>
            <person name="Tanaka T."/>
            <person name="Wu J."/>
            <person name="Zhou S."/>
            <person name="Childs K.L."/>
            <person name="Davidson R.M."/>
            <person name="Lin H."/>
            <person name="Quesada-Ocampo L."/>
            <person name="Vaillancourt B."/>
            <person name="Sakai H."/>
            <person name="Lee S.S."/>
            <person name="Kim J."/>
            <person name="Numa H."/>
            <person name="Itoh T."/>
            <person name="Buell C.R."/>
            <person name="Matsumoto T."/>
        </authorList>
    </citation>
    <scope>NUCLEOTIDE SEQUENCE [LARGE SCALE GENOMIC DNA]</scope>
    <source>
        <strain evidence="3">cv. Nipponbare</strain>
    </source>
</reference>
<dbReference type="STRING" id="39947.A0A0P0VMH3"/>
<evidence type="ECO:0000313" key="2">
    <source>
        <dbReference type="EMBL" id="BAS80108.1"/>
    </source>
</evidence>
<sequence length="205" mass="23981">MVDLDPTTPDSIIWKWESSGQYSSKSAYKALFSGRVTFLSTPIWKSLAPPRCCFFLWLVAINRCWTADRLRSRGLPHPDRCVLCDQYEESIDHILVACPESRQLWWWTLQAIRSPNCLLVNEPSFHNWLCESRMKIGERHRRGFDTVVTLMAWTIWKERNNQIFNQQQRSWTEVAKAMAEEAMLWKSANHGIPAVWPLRGRGSQI</sequence>
<dbReference type="PaxDb" id="39947-A0A0P0VMH3"/>
<feature type="domain" description="Reverse transcriptase zinc-binding" evidence="1">
    <location>
        <begin position="22"/>
        <end position="105"/>
    </location>
</feature>
<gene>
    <name evidence="2" type="ordered locus">Os02g0657500</name>
    <name evidence="2" type="ORF">OSNPB_020657500</name>
</gene>
<dbReference type="PANTHER" id="PTHR33116">
    <property type="entry name" value="REVERSE TRANSCRIPTASE ZINC-BINDING DOMAIN-CONTAINING PROTEIN-RELATED-RELATED"/>
    <property type="match status" value="1"/>
</dbReference>
<dbReference type="InParanoid" id="A0A0P0VMH3"/>
<protein>
    <submittedName>
        <fullName evidence="2">Os02g0657500 protein</fullName>
    </submittedName>
</protein>
<proteinExistence type="predicted"/>
<name>A0A0P0VMH3_ORYSJ</name>
<dbReference type="Pfam" id="PF13966">
    <property type="entry name" value="zf-RVT"/>
    <property type="match status" value="1"/>
</dbReference>
<organism evidence="2 3">
    <name type="scientific">Oryza sativa subsp. japonica</name>
    <name type="common">Rice</name>
    <dbReference type="NCBI Taxonomy" id="39947"/>
    <lineage>
        <taxon>Eukaryota</taxon>
        <taxon>Viridiplantae</taxon>
        <taxon>Streptophyta</taxon>
        <taxon>Embryophyta</taxon>
        <taxon>Tracheophyta</taxon>
        <taxon>Spermatophyta</taxon>
        <taxon>Magnoliopsida</taxon>
        <taxon>Liliopsida</taxon>
        <taxon>Poales</taxon>
        <taxon>Poaceae</taxon>
        <taxon>BOP clade</taxon>
        <taxon>Oryzoideae</taxon>
        <taxon>Oryzeae</taxon>
        <taxon>Oryzinae</taxon>
        <taxon>Oryza</taxon>
        <taxon>Oryza sativa</taxon>
    </lineage>
</organism>
<accession>A0A0P0VMH3</accession>
<evidence type="ECO:0000259" key="1">
    <source>
        <dbReference type="Pfam" id="PF13966"/>
    </source>
</evidence>
<evidence type="ECO:0000313" key="3">
    <source>
        <dbReference type="Proteomes" id="UP000059680"/>
    </source>
</evidence>
<keyword evidence="3" id="KW-1185">Reference proteome</keyword>
<dbReference type="EMBL" id="AP014958">
    <property type="protein sequence ID" value="BAS80108.1"/>
    <property type="molecule type" value="Genomic_DNA"/>
</dbReference>